<dbReference type="EMBL" id="HG001660">
    <property type="protein sequence ID" value="CDF33860.1"/>
    <property type="molecule type" value="Genomic_DNA"/>
</dbReference>
<dbReference type="KEGG" id="ccp:CHC_T00002443001"/>
<gene>
    <name evidence="2" type="ORF">CHC_T00002443001</name>
</gene>
<dbReference type="Proteomes" id="UP000012073">
    <property type="component" value="Unassembled WGS sequence"/>
</dbReference>
<evidence type="ECO:0000256" key="1">
    <source>
        <dbReference type="SAM" id="Phobius"/>
    </source>
</evidence>
<proteinExistence type="predicted"/>
<feature type="transmembrane region" description="Helical" evidence="1">
    <location>
        <begin position="21"/>
        <end position="44"/>
    </location>
</feature>
<dbReference type="Gene3D" id="3.40.50.300">
    <property type="entry name" value="P-loop containing nucleotide triphosphate hydrolases"/>
    <property type="match status" value="1"/>
</dbReference>
<keyword evidence="3" id="KW-1185">Reference proteome</keyword>
<name>R7Q8Q7_CHOCR</name>
<keyword evidence="1" id="KW-0472">Membrane</keyword>
<sequence>MARRSSSKAIIRRRLLKAVRNLSLEVQAGILIGVGVVVGFLLGFTASLGRKATRNCPDSPIAQNLRISISSTDRCGDPKSPCYVFVFGTGRSGTQHLSRVLKPKPNPAVPVYVTHEEEHLRARTKLVVHRDYRRLAACADKAQFRVQAEQYITRVKLPFYTKLLKRHSAKRLVYTGHLPMAFGLGPALVRTLPPGTVRVLRLRRERIATAVSLMALGPEKEDPWGATTERDSDGQLIYADAVNRRWFPKPSDAMVRLHVEAHVWAKLNRFQRWLWYVDDVECRWQAFRHSLGSRFSLMEESLENLNMLDGGQSLVRVAEFMGVAVDWSKAGARDNSIEHKMRVKVNASESSLRQWDEAYRQAVGSCRISSKYSYGWGGRHPET</sequence>
<dbReference type="RefSeq" id="XP_005713679.1">
    <property type="nucleotide sequence ID" value="XM_005713622.1"/>
</dbReference>
<protein>
    <recommendedName>
        <fullName evidence="4">Sulfotransferase domain-containing protein</fullName>
    </recommendedName>
</protein>
<dbReference type="Gramene" id="CDF33860">
    <property type="protein sequence ID" value="CDF33860"/>
    <property type="gene ID" value="CHC_T00002443001"/>
</dbReference>
<dbReference type="GeneID" id="17321393"/>
<dbReference type="OMA" id="PVHAREC"/>
<dbReference type="AlphaFoldDB" id="R7Q8Q7"/>
<evidence type="ECO:0008006" key="4">
    <source>
        <dbReference type="Google" id="ProtNLM"/>
    </source>
</evidence>
<evidence type="ECO:0000313" key="3">
    <source>
        <dbReference type="Proteomes" id="UP000012073"/>
    </source>
</evidence>
<keyword evidence="1" id="KW-1133">Transmembrane helix</keyword>
<accession>R7Q8Q7</accession>
<keyword evidence="1" id="KW-0812">Transmembrane</keyword>
<organism evidence="2 3">
    <name type="scientific">Chondrus crispus</name>
    <name type="common">Carrageen Irish moss</name>
    <name type="synonym">Polymorpha crispa</name>
    <dbReference type="NCBI Taxonomy" id="2769"/>
    <lineage>
        <taxon>Eukaryota</taxon>
        <taxon>Rhodophyta</taxon>
        <taxon>Florideophyceae</taxon>
        <taxon>Rhodymeniophycidae</taxon>
        <taxon>Gigartinales</taxon>
        <taxon>Gigartinaceae</taxon>
        <taxon>Chondrus</taxon>
    </lineage>
</organism>
<dbReference type="InterPro" id="IPR027417">
    <property type="entry name" value="P-loop_NTPase"/>
</dbReference>
<dbReference type="SUPFAM" id="SSF52540">
    <property type="entry name" value="P-loop containing nucleoside triphosphate hydrolases"/>
    <property type="match status" value="1"/>
</dbReference>
<dbReference type="OrthoDB" id="4810at2759"/>
<reference evidence="3" key="1">
    <citation type="journal article" date="2013" name="Proc. Natl. Acad. Sci. U.S.A.">
        <title>Genome structure and metabolic features in the red seaweed Chondrus crispus shed light on evolution of the Archaeplastida.</title>
        <authorList>
            <person name="Collen J."/>
            <person name="Porcel B."/>
            <person name="Carre W."/>
            <person name="Ball S.G."/>
            <person name="Chaparro C."/>
            <person name="Tonon T."/>
            <person name="Barbeyron T."/>
            <person name="Michel G."/>
            <person name="Noel B."/>
            <person name="Valentin K."/>
            <person name="Elias M."/>
            <person name="Artiguenave F."/>
            <person name="Arun A."/>
            <person name="Aury J.M."/>
            <person name="Barbosa-Neto J.F."/>
            <person name="Bothwell J.H."/>
            <person name="Bouget F.Y."/>
            <person name="Brillet L."/>
            <person name="Cabello-Hurtado F."/>
            <person name="Capella-Gutierrez S."/>
            <person name="Charrier B."/>
            <person name="Cladiere L."/>
            <person name="Cock J.M."/>
            <person name="Coelho S.M."/>
            <person name="Colleoni C."/>
            <person name="Czjzek M."/>
            <person name="Da Silva C."/>
            <person name="Delage L."/>
            <person name="Denoeud F."/>
            <person name="Deschamps P."/>
            <person name="Dittami S.M."/>
            <person name="Gabaldon T."/>
            <person name="Gachon C.M."/>
            <person name="Groisillier A."/>
            <person name="Herve C."/>
            <person name="Jabbari K."/>
            <person name="Katinka M."/>
            <person name="Kloareg B."/>
            <person name="Kowalczyk N."/>
            <person name="Labadie K."/>
            <person name="Leblanc C."/>
            <person name="Lopez P.J."/>
            <person name="McLachlan D.H."/>
            <person name="Meslet-Cladiere L."/>
            <person name="Moustafa A."/>
            <person name="Nehr Z."/>
            <person name="Nyvall Collen P."/>
            <person name="Panaud O."/>
            <person name="Partensky F."/>
            <person name="Poulain J."/>
            <person name="Rensing S.A."/>
            <person name="Rousvoal S."/>
            <person name="Samson G."/>
            <person name="Symeonidi A."/>
            <person name="Weissenbach J."/>
            <person name="Zambounis A."/>
            <person name="Wincker P."/>
            <person name="Boyen C."/>
        </authorList>
    </citation>
    <scope>NUCLEOTIDE SEQUENCE [LARGE SCALE GENOMIC DNA]</scope>
    <source>
        <strain evidence="3">cv. Stackhouse</strain>
    </source>
</reference>
<evidence type="ECO:0000313" key="2">
    <source>
        <dbReference type="EMBL" id="CDF33860.1"/>
    </source>
</evidence>